<dbReference type="Proteomes" id="UP000294746">
    <property type="component" value="Unassembled WGS sequence"/>
</dbReference>
<keyword evidence="2" id="KW-1185">Reference proteome</keyword>
<organism evidence="1 2">
    <name type="scientific">Baia soyae</name>
    <dbReference type="NCBI Taxonomy" id="1544746"/>
    <lineage>
        <taxon>Bacteria</taxon>
        <taxon>Bacillati</taxon>
        <taxon>Bacillota</taxon>
        <taxon>Bacilli</taxon>
        <taxon>Bacillales</taxon>
        <taxon>Thermoactinomycetaceae</taxon>
        <taxon>Baia</taxon>
    </lineage>
</organism>
<sequence length="255" mass="29680">MLDIVSNNIVINNNYTGIQILDSRLNLVRCIELFDDIAIYSLYKHHSNKEIILYCPENECLVHVNLDSGDFRKIELDNQFSEVVFSSIYFWKNEEVMFTDYRGHFYRLCIESGAIRTVDLNSIKTCYTSFYRFWAKVSKYKIISLYENGTADCMLFKADHPRIGVLDYQTNKESYIIPPNHKAHEIIYRNGIFAFVQEEGMILLENDGCVTEIKPDPFFSFLRARFITDNGKNRLVTLSSNRSDVGNSTLSIYDT</sequence>
<reference evidence="1 2" key="1">
    <citation type="submission" date="2019-03" db="EMBL/GenBank/DDBJ databases">
        <title>Genomic Encyclopedia of Type Strains, Phase IV (KMG-IV): sequencing the most valuable type-strain genomes for metagenomic binning, comparative biology and taxonomic classification.</title>
        <authorList>
            <person name="Goeker M."/>
        </authorList>
    </citation>
    <scope>NUCLEOTIDE SEQUENCE [LARGE SCALE GENOMIC DNA]</scope>
    <source>
        <strain evidence="1 2">DSM 46831</strain>
    </source>
</reference>
<name>A0A4R2S047_9BACL</name>
<evidence type="ECO:0000313" key="1">
    <source>
        <dbReference type="EMBL" id="TCP69184.1"/>
    </source>
</evidence>
<dbReference type="AlphaFoldDB" id="A0A4R2S047"/>
<gene>
    <name evidence="1" type="ORF">EDD57_11249</name>
</gene>
<dbReference type="RefSeq" id="WP_131848506.1">
    <property type="nucleotide sequence ID" value="NZ_SLXV01000012.1"/>
</dbReference>
<comment type="caution">
    <text evidence="1">The sequence shown here is derived from an EMBL/GenBank/DDBJ whole genome shotgun (WGS) entry which is preliminary data.</text>
</comment>
<evidence type="ECO:0000313" key="2">
    <source>
        <dbReference type="Proteomes" id="UP000294746"/>
    </source>
</evidence>
<protein>
    <submittedName>
        <fullName evidence="1">Uncharacterized protein</fullName>
    </submittedName>
</protein>
<accession>A0A4R2S047</accession>
<dbReference type="OrthoDB" id="2935331at2"/>
<proteinExistence type="predicted"/>
<dbReference type="EMBL" id="SLXV01000012">
    <property type="protein sequence ID" value="TCP69184.1"/>
    <property type="molecule type" value="Genomic_DNA"/>
</dbReference>